<evidence type="ECO:0000259" key="3">
    <source>
        <dbReference type="Pfam" id="PF13505"/>
    </source>
</evidence>
<proteinExistence type="predicted"/>
<feature type="domain" description="Outer membrane protein beta-barrel" evidence="3">
    <location>
        <begin position="6"/>
        <end position="169"/>
    </location>
</feature>
<dbReference type="InterPro" id="IPR011250">
    <property type="entry name" value="OMP/PagP_B-barrel"/>
</dbReference>
<protein>
    <submittedName>
        <fullName evidence="4">Porin family protein</fullName>
    </submittedName>
</protein>
<gene>
    <name evidence="4" type="ORF">DOS84_13640</name>
</gene>
<dbReference type="Gene3D" id="2.40.160.20">
    <property type="match status" value="1"/>
</dbReference>
<reference evidence="4 5" key="1">
    <citation type="submission" date="2018-06" db="EMBL/GenBank/DDBJ databases">
        <title>Flavobacterium sp IMCC34762, genome.</title>
        <authorList>
            <person name="Joung Y."/>
            <person name="Cho J."/>
            <person name="Song J."/>
        </authorList>
    </citation>
    <scope>NUCLEOTIDE SEQUENCE [LARGE SCALE GENOMIC DNA]</scope>
    <source>
        <strain evidence="4 5">IMCC34762</strain>
    </source>
</reference>
<evidence type="ECO:0000313" key="4">
    <source>
        <dbReference type="EMBL" id="PZX92908.1"/>
    </source>
</evidence>
<keyword evidence="5" id="KW-1185">Reference proteome</keyword>
<dbReference type="EMBL" id="QKXH01000008">
    <property type="protein sequence ID" value="PZX92908.1"/>
    <property type="molecule type" value="Genomic_DNA"/>
</dbReference>
<dbReference type="SUPFAM" id="SSF56925">
    <property type="entry name" value="OMPA-like"/>
    <property type="match status" value="1"/>
</dbReference>
<feature type="chain" id="PRO_5015943632" evidence="2">
    <location>
        <begin position="20"/>
        <end position="200"/>
    </location>
</feature>
<dbReference type="Pfam" id="PF13505">
    <property type="entry name" value="OMP_b-brl"/>
    <property type="match status" value="1"/>
</dbReference>
<comment type="caution">
    <text evidence="4">The sequence shown here is derived from an EMBL/GenBank/DDBJ whole genome shotgun (WGS) entry which is preliminary data.</text>
</comment>
<keyword evidence="1 2" id="KW-0732">Signal</keyword>
<dbReference type="AlphaFoldDB" id="A0A2W7TS83"/>
<dbReference type="Proteomes" id="UP000249177">
    <property type="component" value="Unassembled WGS sequence"/>
</dbReference>
<name>A0A2W7TS83_9FLAO</name>
<dbReference type="RefSeq" id="WP_111410672.1">
    <property type="nucleotide sequence ID" value="NZ_QKXH01000008.1"/>
</dbReference>
<organism evidence="4 5">
    <name type="scientific">Flavobacterium aquariorum</name>
    <dbReference type="NCBI Taxonomy" id="2217670"/>
    <lineage>
        <taxon>Bacteria</taxon>
        <taxon>Pseudomonadati</taxon>
        <taxon>Bacteroidota</taxon>
        <taxon>Flavobacteriia</taxon>
        <taxon>Flavobacteriales</taxon>
        <taxon>Flavobacteriaceae</taxon>
        <taxon>Flavobacterium</taxon>
    </lineage>
</organism>
<dbReference type="OrthoDB" id="945117at2"/>
<evidence type="ECO:0000256" key="2">
    <source>
        <dbReference type="SAM" id="SignalP"/>
    </source>
</evidence>
<dbReference type="InterPro" id="IPR027385">
    <property type="entry name" value="Beta-barrel_OMP"/>
</dbReference>
<sequence length="200" mass="22171">MKKIILLLVAVFAFSFANAQESGMTKATFSKGDMWLEGGITLTTGDSSDDYFALTPKFGYFLDEKWAVGADFNISSVSYLPNSNNLDKSNSYGIGVFARYYFLNLGNFKAFGEAGLGYNHTKLEYMNGTTNMNNGIKANIDLGINYFFTPKWAATFTLAEILSYNNANPQNGSSTSDLVINVNLFNNVFAQPKFGLLYKW</sequence>
<evidence type="ECO:0000256" key="1">
    <source>
        <dbReference type="ARBA" id="ARBA00022729"/>
    </source>
</evidence>
<feature type="signal peptide" evidence="2">
    <location>
        <begin position="1"/>
        <end position="19"/>
    </location>
</feature>
<accession>A0A2W7TS83</accession>
<evidence type="ECO:0000313" key="5">
    <source>
        <dbReference type="Proteomes" id="UP000249177"/>
    </source>
</evidence>